<evidence type="ECO:0000256" key="3">
    <source>
        <dbReference type="ARBA" id="ARBA00031406"/>
    </source>
</evidence>
<dbReference type="Ensembl" id="ENSCMUT00000005819.2">
    <property type="protein sequence ID" value="ENSCMUP00000005396.2"/>
    <property type="gene ID" value="ENSCMUG00000003614.2"/>
</dbReference>
<dbReference type="Pfam" id="PF14705">
    <property type="entry name" value="Costars"/>
    <property type="match status" value="1"/>
</dbReference>
<name>A0A8C3DEF2_CORMO</name>
<dbReference type="Proteomes" id="UP000694553">
    <property type="component" value="Unassembled WGS sequence"/>
</dbReference>
<protein>
    <recommendedName>
        <fullName evidence="2">Costars family protein ABRACL</fullName>
    </recommendedName>
    <alternativeName>
        <fullName evidence="3">ABRA C-terminal-like protein</fullName>
    </alternativeName>
</protein>
<gene>
    <name evidence="5" type="primary">ABRACL</name>
</gene>
<dbReference type="SMART" id="SM01283">
    <property type="entry name" value="Costars"/>
    <property type="match status" value="1"/>
</dbReference>
<sequence length="302" mass="31349">LKQHGELLKADPLAERELLTGWPWKAFYPTNSLAPLPRARHGERGPGRTEGAAAPARSHSIPQGPSPRWPGAPPRGGGSSARGAARPGGGRAPSARPSAPAPPGAAPRLRRLRAATAAVAASGEWRRAGAGAGQPSVRPFFLPPLPPARGAVPPSLRCGGRGSARVLGAAAARPGGARFPALPAQAAAGVGSRRGVGREPRSAAQRGPAEEPSVPARGQTTMNVEHEISLLVEEIRRLGTKNADGQVSVKFGVLFADEKCANLFEALVGTLKAAKRRKIVTYQGELLLQGVHDNVDIMLLQD</sequence>
<dbReference type="FunFam" id="1.10.10.1540:FF:000002">
    <property type="entry name" value="costars family protein ABRACL"/>
    <property type="match status" value="1"/>
</dbReference>
<evidence type="ECO:0000256" key="1">
    <source>
        <dbReference type="ARBA" id="ARBA00006126"/>
    </source>
</evidence>
<evidence type="ECO:0000313" key="6">
    <source>
        <dbReference type="Proteomes" id="UP000694553"/>
    </source>
</evidence>
<reference evidence="5" key="3">
    <citation type="submission" date="2025-09" db="UniProtKB">
        <authorList>
            <consortium name="Ensembl"/>
        </authorList>
    </citation>
    <scope>IDENTIFICATION</scope>
</reference>
<feature type="region of interest" description="Disordered" evidence="4">
    <location>
        <begin position="187"/>
        <end position="217"/>
    </location>
</feature>
<evidence type="ECO:0000256" key="4">
    <source>
        <dbReference type="SAM" id="MobiDB-lite"/>
    </source>
</evidence>
<organism evidence="5 6">
    <name type="scientific">Corvus moneduloides</name>
    <name type="common">New Caledonian crow</name>
    <dbReference type="NCBI Taxonomy" id="1196302"/>
    <lineage>
        <taxon>Eukaryota</taxon>
        <taxon>Metazoa</taxon>
        <taxon>Chordata</taxon>
        <taxon>Craniata</taxon>
        <taxon>Vertebrata</taxon>
        <taxon>Euteleostomi</taxon>
        <taxon>Archelosauria</taxon>
        <taxon>Archosauria</taxon>
        <taxon>Dinosauria</taxon>
        <taxon>Saurischia</taxon>
        <taxon>Theropoda</taxon>
        <taxon>Coelurosauria</taxon>
        <taxon>Aves</taxon>
        <taxon>Neognathae</taxon>
        <taxon>Neoaves</taxon>
        <taxon>Telluraves</taxon>
        <taxon>Australaves</taxon>
        <taxon>Passeriformes</taxon>
        <taxon>Corvoidea</taxon>
        <taxon>Corvidae</taxon>
        <taxon>Corvus</taxon>
    </lineage>
</organism>
<dbReference type="InterPro" id="IPR044302">
    <property type="entry name" value="Costars"/>
</dbReference>
<reference evidence="6" key="1">
    <citation type="submission" date="2019-10" db="EMBL/GenBank/DDBJ databases">
        <title>Corvus moneduloides (New Caledonian crow) genome, bCorMon1, primary haplotype.</title>
        <authorList>
            <person name="Rutz C."/>
            <person name="Fungtammasan C."/>
            <person name="Mountcastle J."/>
            <person name="Formenti G."/>
            <person name="Chow W."/>
            <person name="Howe K."/>
            <person name="Steele M.P."/>
            <person name="Fernandes J."/>
            <person name="Gilbert M.T.P."/>
            <person name="Fedrigo O."/>
            <person name="Jarvis E.D."/>
            <person name="Gemmell N."/>
        </authorList>
    </citation>
    <scope>NUCLEOTIDE SEQUENCE [LARGE SCALE GENOMIC DNA]</scope>
</reference>
<dbReference type="GO" id="GO:0032970">
    <property type="term" value="P:regulation of actin filament-based process"/>
    <property type="evidence" value="ECO:0007669"/>
    <property type="project" value="TreeGrafter"/>
</dbReference>
<dbReference type="PANTHER" id="PTHR46334">
    <property type="entry name" value="COSTARS FAMILY PROTEIN ABRACL"/>
    <property type="match status" value="1"/>
</dbReference>
<accession>A0A8C3DEF2</accession>
<keyword evidence="6" id="KW-1185">Reference proteome</keyword>
<feature type="compositionally biased region" description="Pro residues" evidence="4">
    <location>
        <begin position="64"/>
        <end position="73"/>
    </location>
</feature>
<dbReference type="PANTHER" id="PTHR46334:SF1">
    <property type="entry name" value="COSTARS FAMILY PROTEIN ABRACL"/>
    <property type="match status" value="1"/>
</dbReference>
<evidence type="ECO:0000313" key="5">
    <source>
        <dbReference type="Ensembl" id="ENSCMUP00000005396.2"/>
    </source>
</evidence>
<dbReference type="AlphaFoldDB" id="A0A8C3DEF2"/>
<feature type="region of interest" description="Disordered" evidence="4">
    <location>
        <begin position="30"/>
        <end position="107"/>
    </location>
</feature>
<dbReference type="Gene3D" id="1.10.10.1540">
    <property type="entry name" value="Costar domain"/>
    <property type="match status" value="1"/>
</dbReference>
<feature type="compositionally biased region" description="Gly residues" evidence="4">
    <location>
        <begin position="74"/>
        <end position="91"/>
    </location>
</feature>
<accession>A0A8U7MX23</accession>
<proteinExistence type="inferred from homology"/>
<dbReference type="InterPro" id="IPR027817">
    <property type="entry name" value="Costars_dom"/>
</dbReference>
<dbReference type="InterPro" id="IPR038095">
    <property type="entry name" value="Costars_sf"/>
</dbReference>
<reference evidence="5" key="2">
    <citation type="submission" date="2025-08" db="UniProtKB">
        <authorList>
            <consortium name="Ensembl"/>
        </authorList>
    </citation>
    <scope>IDENTIFICATION</scope>
</reference>
<evidence type="ECO:0000256" key="2">
    <source>
        <dbReference type="ARBA" id="ARBA00024115"/>
    </source>
</evidence>
<comment type="similarity">
    <text evidence="1">Belongs to the costars family.</text>
</comment>